<accession>A0ABS1EAG1</accession>
<dbReference type="PANTHER" id="PTHR32089">
    <property type="entry name" value="METHYL-ACCEPTING CHEMOTAXIS PROTEIN MCPB"/>
    <property type="match status" value="1"/>
</dbReference>
<sequence>MRINEPVTQRRVPVWDDANILSTTDAKGKIRYVNDDFIQISGYTADELIGQPHNVIRHPDMPRVVFQQMWQRLRAGQSWMGLVKNRCKNGDHYWVHAYATPIVDEQGQIVEIQSVRQQIDDATIARAEQVYQRLRAAEPDKGELPAPKLGAGRPSSAAVAGGGLAAGVLATAAALALPVSAAGQWGLAGAGALAYLGTLLVPLRQLRRNQDTARRFIDDPLAEEIYTGRRADASPVELALLHFQTEIQAVAKRLGDDSLGLSREAQRVSEAMQTVREEAQRQSDETRSVATAMEEMTSTVNEVARNAASAADTTERARSQTERGRETVEQSADAVRELVRHVESAAEIIDRVDGEAERINKASTLIQKITKQTHLLALNASVESARAGEAGRSFTVVAEEVRKLAGQTADSTHEIDSIIDSLQSGSSEAVTAMRESRQRAEQTLEHASGSSAALQEIQGAVDEIRDMSGQIATATEQQSATTNEIAQSVSNIESVSERVTEESHRTDQRLNEVAERINRMNALTNRFARGQRSA</sequence>
<feature type="transmembrane region" description="Helical" evidence="7">
    <location>
        <begin position="185"/>
        <end position="203"/>
    </location>
</feature>
<dbReference type="InterPro" id="IPR013655">
    <property type="entry name" value="PAS_fold_3"/>
</dbReference>
<feature type="region of interest" description="Disordered" evidence="6">
    <location>
        <begin position="304"/>
        <end position="332"/>
    </location>
</feature>
<evidence type="ECO:0000256" key="4">
    <source>
        <dbReference type="ARBA" id="ARBA00029447"/>
    </source>
</evidence>
<dbReference type="CDD" id="cd11386">
    <property type="entry name" value="MCP_signal"/>
    <property type="match status" value="1"/>
</dbReference>
<dbReference type="InterPro" id="IPR004090">
    <property type="entry name" value="Chemotax_Me-accpt_rcpt"/>
</dbReference>
<dbReference type="PRINTS" id="PR00260">
    <property type="entry name" value="CHEMTRNSDUCR"/>
</dbReference>
<dbReference type="InterPro" id="IPR000727">
    <property type="entry name" value="T_SNARE_dom"/>
</dbReference>
<dbReference type="SUPFAM" id="SSF58104">
    <property type="entry name" value="Methyl-accepting chemotaxis protein (MCP) signaling domain"/>
    <property type="match status" value="1"/>
</dbReference>
<evidence type="ECO:0000259" key="8">
    <source>
        <dbReference type="PROSITE" id="PS50111"/>
    </source>
</evidence>
<evidence type="ECO:0000256" key="7">
    <source>
        <dbReference type="SAM" id="Phobius"/>
    </source>
</evidence>
<dbReference type="InterPro" id="IPR001610">
    <property type="entry name" value="PAC"/>
</dbReference>
<evidence type="ECO:0000256" key="6">
    <source>
        <dbReference type="SAM" id="MobiDB-lite"/>
    </source>
</evidence>
<keyword evidence="12" id="KW-1185">Reference proteome</keyword>
<dbReference type="PROSITE" id="PS50111">
    <property type="entry name" value="CHEMOTAXIS_TRANSDUC_2"/>
    <property type="match status" value="1"/>
</dbReference>
<dbReference type="CDD" id="cd00130">
    <property type="entry name" value="PAS"/>
    <property type="match status" value="1"/>
</dbReference>
<dbReference type="Gene3D" id="1.10.287.950">
    <property type="entry name" value="Methyl-accepting chemotaxis protein"/>
    <property type="match status" value="1"/>
</dbReference>
<evidence type="ECO:0000256" key="1">
    <source>
        <dbReference type="ARBA" id="ARBA00004429"/>
    </source>
</evidence>
<dbReference type="InterPro" id="IPR035965">
    <property type="entry name" value="PAS-like_dom_sf"/>
</dbReference>
<keyword evidence="7" id="KW-1133">Transmembrane helix</keyword>
<dbReference type="Proteomes" id="UP000738126">
    <property type="component" value="Unassembled WGS sequence"/>
</dbReference>
<dbReference type="PROSITE" id="PS50112">
    <property type="entry name" value="PAS"/>
    <property type="match status" value="1"/>
</dbReference>
<dbReference type="Pfam" id="PF08447">
    <property type="entry name" value="PAS_3"/>
    <property type="match status" value="1"/>
</dbReference>
<dbReference type="NCBIfam" id="TIGR00229">
    <property type="entry name" value="sensory_box"/>
    <property type="match status" value="1"/>
</dbReference>
<dbReference type="PROSITE" id="PS50192">
    <property type="entry name" value="T_SNARE"/>
    <property type="match status" value="1"/>
</dbReference>
<keyword evidence="7" id="KW-0812">Transmembrane</keyword>
<evidence type="ECO:0000259" key="10">
    <source>
        <dbReference type="PROSITE" id="PS50192"/>
    </source>
</evidence>
<evidence type="ECO:0000313" key="11">
    <source>
        <dbReference type="EMBL" id="MBK1727529.1"/>
    </source>
</evidence>
<evidence type="ECO:0008006" key="13">
    <source>
        <dbReference type="Google" id="ProtNLM"/>
    </source>
</evidence>
<evidence type="ECO:0000313" key="12">
    <source>
        <dbReference type="Proteomes" id="UP000738126"/>
    </source>
</evidence>
<evidence type="ECO:0000256" key="5">
    <source>
        <dbReference type="PROSITE-ProRule" id="PRU00284"/>
    </source>
</evidence>
<dbReference type="SMART" id="SM00283">
    <property type="entry name" value="MA"/>
    <property type="match status" value="1"/>
</dbReference>
<protein>
    <recommendedName>
        <fullName evidence="13">Methyl-accepting chemotaxis sensory transducer with Pas/Pac sensor</fullName>
    </recommendedName>
</protein>
<feature type="region of interest" description="Disordered" evidence="6">
    <location>
        <begin position="270"/>
        <end position="291"/>
    </location>
</feature>
<keyword evidence="3 5" id="KW-0807">Transducer</keyword>
<feature type="domain" description="PAS" evidence="9">
    <location>
        <begin position="25"/>
        <end position="76"/>
    </location>
</feature>
<feature type="domain" description="Methyl-accepting transducer" evidence="8">
    <location>
        <begin position="257"/>
        <end position="493"/>
    </location>
</feature>
<name>A0ABS1EAG1_9GAMM</name>
<comment type="similarity">
    <text evidence="4">Belongs to the methyl-accepting chemotaxis (MCP) protein family.</text>
</comment>
<feature type="compositionally biased region" description="Basic and acidic residues" evidence="6">
    <location>
        <begin position="313"/>
        <end position="332"/>
    </location>
</feature>
<dbReference type="SUPFAM" id="SSF55785">
    <property type="entry name" value="PYP-like sensor domain (PAS domain)"/>
    <property type="match status" value="1"/>
</dbReference>
<evidence type="ECO:0000256" key="3">
    <source>
        <dbReference type="ARBA" id="ARBA00023224"/>
    </source>
</evidence>
<comment type="subcellular location">
    <subcellularLocation>
        <location evidence="1">Cell inner membrane</location>
        <topology evidence="1">Multi-pass membrane protein</topology>
    </subcellularLocation>
</comment>
<dbReference type="Gene3D" id="3.30.450.20">
    <property type="entry name" value="PAS domain"/>
    <property type="match status" value="1"/>
</dbReference>
<evidence type="ECO:0000259" key="9">
    <source>
        <dbReference type="PROSITE" id="PS50112"/>
    </source>
</evidence>
<dbReference type="InterPro" id="IPR004089">
    <property type="entry name" value="MCPsignal_dom"/>
</dbReference>
<evidence type="ECO:0000256" key="2">
    <source>
        <dbReference type="ARBA" id="ARBA00022519"/>
    </source>
</evidence>
<organism evidence="11 12">
    <name type="scientific">Halorhodospira neutriphila</name>
    <dbReference type="NCBI Taxonomy" id="168379"/>
    <lineage>
        <taxon>Bacteria</taxon>
        <taxon>Pseudomonadati</taxon>
        <taxon>Pseudomonadota</taxon>
        <taxon>Gammaproteobacteria</taxon>
        <taxon>Chromatiales</taxon>
        <taxon>Ectothiorhodospiraceae</taxon>
        <taxon>Halorhodospira</taxon>
    </lineage>
</organism>
<feature type="transmembrane region" description="Helical" evidence="7">
    <location>
        <begin position="157"/>
        <end position="179"/>
    </location>
</feature>
<dbReference type="EMBL" id="NRSH01000171">
    <property type="protein sequence ID" value="MBK1727529.1"/>
    <property type="molecule type" value="Genomic_DNA"/>
</dbReference>
<feature type="compositionally biased region" description="Basic and acidic residues" evidence="6">
    <location>
        <begin position="275"/>
        <end position="287"/>
    </location>
</feature>
<dbReference type="Pfam" id="PF00015">
    <property type="entry name" value="MCPsignal"/>
    <property type="match status" value="1"/>
</dbReference>
<dbReference type="PANTHER" id="PTHR32089:SF74">
    <property type="entry name" value="METHYL-ACCEPTING CHEMOTAXIS PROTEIN AER"/>
    <property type="match status" value="1"/>
</dbReference>
<keyword evidence="2" id="KW-1003">Cell membrane</keyword>
<reference evidence="11 12" key="1">
    <citation type="journal article" date="2020" name="Microorganisms">
        <title>Osmotic Adaptation and Compatible Solute Biosynthesis of Phototrophic Bacteria as Revealed from Genome Analyses.</title>
        <authorList>
            <person name="Imhoff J.F."/>
            <person name="Rahn T."/>
            <person name="Kunzel S."/>
            <person name="Keller A."/>
            <person name="Neulinger S.C."/>
        </authorList>
    </citation>
    <scope>NUCLEOTIDE SEQUENCE [LARGE SCALE GENOMIC DNA]</scope>
    <source>
        <strain evidence="11 12">DSM 15116</strain>
    </source>
</reference>
<dbReference type="RefSeq" id="WP_200260998.1">
    <property type="nucleotide sequence ID" value="NZ_NRSH01000171.1"/>
</dbReference>
<keyword evidence="7" id="KW-0472">Membrane</keyword>
<gene>
    <name evidence="11" type="ORF">CKO13_11000</name>
</gene>
<comment type="caution">
    <text evidence="11">The sequence shown here is derived from an EMBL/GenBank/DDBJ whole genome shotgun (WGS) entry which is preliminary data.</text>
</comment>
<dbReference type="SMART" id="SM00086">
    <property type="entry name" value="PAC"/>
    <property type="match status" value="1"/>
</dbReference>
<feature type="domain" description="T-SNARE coiled-coil homology" evidence="10">
    <location>
        <begin position="444"/>
        <end position="506"/>
    </location>
</feature>
<keyword evidence="2" id="KW-0997">Cell inner membrane</keyword>
<proteinExistence type="inferred from homology"/>
<dbReference type="InterPro" id="IPR000014">
    <property type="entry name" value="PAS"/>
</dbReference>